<organism evidence="1 2">
    <name type="scientific">Clostridium carboxidivorans P7</name>
    <dbReference type="NCBI Taxonomy" id="536227"/>
    <lineage>
        <taxon>Bacteria</taxon>
        <taxon>Bacillati</taxon>
        <taxon>Bacillota</taxon>
        <taxon>Clostridia</taxon>
        <taxon>Eubacteriales</taxon>
        <taxon>Clostridiaceae</taxon>
        <taxon>Clostridium</taxon>
    </lineage>
</organism>
<evidence type="ECO:0000313" key="2">
    <source>
        <dbReference type="Proteomes" id="UP000004198"/>
    </source>
</evidence>
<evidence type="ECO:0000313" key="1">
    <source>
        <dbReference type="EMBL" id="EET89316.1"/>
    </source>
</evidence>
<gene>
    <name evidence="1" type="ORF">CcarbDRAFT_0150</name>
</gene>
<dbReference type="eggNOG" id="ENOG502ZWYT">
    <property type="taxonomic scope" value="Bacteria"/>
</dbReference>
<dbReference type="RefSeq" id="WP_007059035.1">
    <property type="nucleotide sequence ID" value="NZ_ACVI01000002.1"/>
</dbReference>
<proteinExistence type="predicted"/>
<accession>C6PMY3</accession>
<dbReference type="KEGG" id="cck:Ccar_08655"/>
<name>C6PMY3_9CLOT</name>
<comment type="caution">
    <text evidence="1">The sequence shown here is derived from an EMBL/GenBank/DDBJ whole genome shotgun (WGS) entry which is preliminary data.</text>
</comment>
<dbReference type="InterPro" id="IPR030902">
    <property type="entry name" value="CLB_0814_fam"/>
</dbReference>
<dbReference type="EMBL" id="ACVI01000002">
    <property type="protein sequence ID" value="EET89316.1"/>
    <property type="molecule type" value="Genomic_DNA"/>
</dbReference>
<protein>
    <submittedName>
        <fullName evidence="1">Uncharacterized protein</fullName>
    </submittedName>
</protein>
<dbReference type="PATRIC" id="fig|536227.13.peg.1814"/>
<dbReference type="OrthoDB" id="1919713at2"/>
<reference evidence="1 2" key="1">
    <citation type="submission" date="2009-06" db="EMBL/GenBank/DDBJ databases">
        <title>The draft genome of Clostridium carboxidivorans P7.</title>
        <authorList>
            <consortium name="US DOE Joint Genome Institute (JGI-PGF)"/>
            <person name="Lucas S."/>
            <person name="Copeland A."/>
            <person name="Lapidus A."/>
            <person name="Glavina del Rio T."/>
            <person name="Tice H."/>
            <person name="Bruce D."/>
            <person name="Goodwin L."/>
            <person name="Pitluck S."/>
            <person name="Larimer F."/>
            <person name="Land M.L."/>
            <person name="Hauser L."/>
            <person name="Hemme C.L."/>
        </authorList>
    </citation>
    <scope>NUCLEOTIDE SEQUENCE [LARGE SCALE GENOMIC DNA]</scope>
    <source>
        <strain evidence="1 2">P7</strain>
    </source>
</reference>
<dbReference type="AlphaFoldDB" id="C6PMY3"/>
<keyword evidence="2" id="KW-1185">Reference proteome</keyword>
<dbReference type="NCBIfam" id="TIGR04540">
    <property type="entry name" value="CLB_0814_fam"/>
    <property type="match status" value="1"/>
</dbReference>
<dbReference type="Proteomes" id="UP000004198">
    <property type="component" value="Unassembled WGS sequence"/>
</dbReference>
<sequence length="77" mass="8767">MRASYKNPKELASKLRDLVDTYFEGLLSYEELEKTIIAIINANGDRVYKNGFMPTKLAGILGTERVDVINKIQKTME</sequence>